<dbReference type="InterPro" id="IPR051198">
    <property type="entry name" value="BchE-like"/>
</dbReference>
<name>A0ABU6CWC0_9GAMM</name>
<evidence type="ECO:0000256" key="5">
    <source>
        <dbReference type="ARBA" id="ARBA00023014"/>
    </source>
</evidence>
<dbReference type="Pfam" id="PF04055">
    <property type="entry name" value="Radical_SAM"/>
    <property type="match status" value="1"/>
</dbReference>
<dbReference type="SMART" id="SM00729">
    <property type="entry name" value="Elp3"/>
    <property type="match status" value="1"/>
</dbReference>
<keyword evidence="5" id="KW-0411">Iron-sulfur</keyword>
<keyword evidence="4" id="KW-0408">Iron</keyword>
<dbReference type="PROSITE" id="PS51918">
    <property type="entry name" value="RADICAL_SAM"/>
    <property type="match status" value="1"/>
</dbReference>
<dbReference type="RefSeq" id="WP_324694209.1">
    <property type="nucleotide sequence ID" value="NZ_JAYMYJ010000067.1"/>
</dbReference>
<evidence type="ECO:0000259" key="8">
    <source>
        <dbReference type="PROSITE" id="PS51918"/>
    </source>
</evidence>
<evidence type="ECO:0000256" key="1">
    <source>
        <dbReference type="ARBA" id="ARBA00001966"/>
    </source>
</evidence>
<protein>
    <submittedName>
        <fullName evidence="9">DUF4080 domain-containing protein</fullName>
    </submittedName>
</protein>
<dbReference type="EMBL" id="JAYMYJ010000067">
    <property type="protein sequence ID" value="MEB4590837.1"/>
    <property type="molecule type" value="Genomic_DNA"/>
</dbReference>
<evidence type="ECO:0000313" key="10">
    <source>
        <dbReference type="Proteomes" id="UP001308005"/>
    </source>
</evidence>
<organism evidence="9 10">
    <name type="scientific">Candidatus Thiothrix phosphatis</name>
    <dbReference type="NCBI Taxonomy" id="3112415"/>
    <lineage>
        <taxon>Bacteria</taxon>
        <taxon>Pseudomonadati</taxon>
        <taxon>Pseudomonadota</taxon>
        <taxon>Gammaproteobacteria</taxon>
        <taxon>Thiotrichales</taxon>
        <taxon>Thiotrichaceae</taxon>
        <taxon>Thiothrix</taxon>
    </lineage>
</organism>
<dbReference type="SUPFAM" id="SSF52242">
    <property type="entry name" value="Cobalamin (vitamin B12)-binding domain"/>
    <property type="match status" value="1"/>
</dbReference>
<dbReference type="SFLD" id="SFLDG01082">
    <property type="entry name" value="B12-binding_domain_containing"/>
    <property type="match status" value="1"/>
</dbReference>
<dbReference type="InterPro" id="IPR023404">
    <property type="entry name" value="rSAM_horseshoe"/>
</dbReference>
<dbReference type="Gene3D" id="3.80.30.20">
    <property type="entry name" value="tm_1862 like domain"/>
    <property type="match status" value="1"/>
</dbReference>
<dbReference type="Gene3D" id="3.40.50.280">
    <property type="entry name" value="Cobalamin-binding domain"/>
    <property type="match status" value="1"/>
</dbReference>
<sequence>MEDGIILATLNARYTHASLGLRYIHANLGPRRKQAKLMEFTIAMRPLDIAEQLLAAQPRIIGLGVYIWNVAETTELVSLLKSLEPNVVIVLGGPEVSHETGQQTIISWADYVITGPGEISFRQLCDQLLSGQKPLAKVIAGIQPPLEQLELPYTLYTDEDLATRSIYVEASRGCPFKCEFCLSALDKTAWPFDLQRFLSEMEALWQRGLRQFRFVDRTFNLKIQATVAILDFFLERLDADTFLHFELIPDYLPEALKERVSRFPAGSLQFEIGVQTFDPAVQALISRKQDNARAAENIRWLREHSGAHLHTDLIFGLPGEDLEGFGAGFDQLVRLNPHEIQVGILKRLRGAPIRRHTEAFGLVFNPLPPYNILRTDRVDFATMQHMNRFARYWDMIGNSGRFTHALPLLLGEEPFARFWKLTAWIHAQAQQTHQIALPRLFVLVHGAGLEALGLERRLLEEALLQDYALTGQKGQIPFLAEARRNPFLPKQGGKSGNQRQLRFLGQGEAD</sequence>
<gene>
    <name evidence="9" type="ORF">VSS37_07595</name>
</gene>
<evidence type="ECO:0000256" key="2">
    <source>
        <dbReference type="ARBA" id="ARBA00022691"/>
    </source>
</evidence>
<dbReference type="InterPro" id="IPR025288">
    <property type="entry name" value="DUF4080"/>
</dbReference>
<evidence type="ECO:0000256" key="3">
    <source>
        <dbReference type="ARBA" id="ARBA00022723"/>
    </source>
</evidence>
<keyword evidence="2" id="KW-0949">S-adenosyl-L-methionine</keyword>
<feature type="domain" description="B12-binding" evidence="7">
    <location>
        <begin position="3"/>
        <end position="135"/>
    </location>
</feature>
<comment type="caution">
    <text evidence="9">The sequence shown here is derived from an EMBL/GenBank/DDBJ whole genome shotgun (WGS) entry which is preliminary data.</text>
</comment>
<evidence type="ECO:0000256" key="6">
    <source>
        <dbReference type="SAM" id="MobiDB-lite"/>
    </source>
</evidence>
<evidence type="ECO:0000313" key="9">
    <source>
        <dbReference type="EMBL" id="MEB4590837.1"/>
    </source>
</evidence>
<dbReference type="Proteomes" id="UP001308005">
    <property type="component" value="Unassembled WGS sequence"/>
</dbReference>
<dbReference type="SFLD" id="SFLDS00029">
    <property type="entry name" value="Radical_SAM"/>
    <property type="match status" value="1"/>
</dbReference>
<dbReference type="PROSITE" id="PS51332">
    <property type="entry name" value="B12_BINDING"/>
    <property type="match status" value="1"/>
</dbReference>
<dbReference type="SUPFAM" id="SSF102114">
    <property type="entry name" value="Radical SAM enzymes"/>
    <property type="match status" value="1"/>
</dbReference>
<comment type="cofactor">
    <cofactor evidence="1">
        <name>[4Fe-4S] cluster</name>
        <dbReference type="ChEBI" id="CHEBI:49883"/>
    </cofactor>
</comment>
<feature type="domain" description="Radical SAM core" evidence="8">
    <location>
        <begin position="160"/>
        <end position="384"/>
    </location>
</feature>
<evidence type="ECO:0000256" key="4">
    <source>
        <dbReference type="ARBA" id="ARBA00023004"/>
    </source>
</evidence>
<dbReference type="InterPro" id="IPR007197">
    <property type="entry name" value="rSAM"/>
</dbReference>
<evidence type="ECO:0000259" key="7">
    <source>
        <dbReference type="PROSITE" id="PS51332"/>
    </source>
</evidence>
<keyword evidence="3" id="KW-0479">Metal-binding</keyword>
<dbReference type="CDD" id="cd01335">
    <property type="entry name" value="Radical_SAM"/>
    <property type="match status" value="1"/>
</dbReference>
<accession>A0ABU6CWC0</accession>
<dbReference type="InterPro" id="IPR006158">
    <property type="entry name" value="Cobalamin-bd"/>
</dbReference>
<dbReference type="PANTHER" id="PTHR43409">
    <property type="entry name" value="ANAEROBIC MAGNESIUM-PROTOPORPHYRIN IX MONOMETHYL ESTER CYCLASE-RELATED"/>
    <property type="match status" value="1"/>
</dbReference>
<dbReference type="Pfam" id="PF02310">
    <property type="entry name" value="B12-binding"/>
    <property type="match status" value="1"/>
</dbReference>
<dbReference type="Pfam" id="PF13311">
    <property type="entry name" value="DUF4080"/>
    <property type="match status" value="1"/>
</dbReference>
<keyword evidence="10" id="KW-1185">Reference proteome</keyword>
<dbReference type="InterPro" id="IPR058240">
    <property type="entry name" value="rSAM_sf"/>
</dbReference>
<dbReference type="InterPro" id="IPR006638">
    <property type="entry name" value="Elp3/MiaA/NifB-like_rSAM"/>
</dbReference>
<feature type="region of interest" description="Disordered" evidence="6">
    <location>
        <begin position="487"/>
        <end position="510"/>
    </location>
</feature>
<proteinExistence type="predicted"/>
<dbReference type="InterPro" id="IPR036724">
    <property type="entry name" value="Cobalamin-bd_sf"/>
</dbReference>
<reference evidence="10" key="1">
    <citation type="submission" date="2023-07" db="EMBL/GenBank/DDBJ databases">
        <title>The carbon used by Thiothrix.</title>
        <authorList>
            <person name="Chen L."/>
        </authorList>
    </citation>
    <scope>NUCLEOTIDE SEQUENCE [LARGE SCALE GENOMIC DNA]</scope>
</reference>
<reference evidence="9 10" key="2">
    <citation type="submission" date="2024-01" db="EMBL/GenBank/DDBJ databases">
        <authorList>
            <person name="Xie X."/>
        </authorList>
    </citation>
    <scope>NUCLEOTIDE SEQUENCE [LARGE SCALE GENOMIC DNA]</scope>
    <source>
        <strain evidence="9">SCUT-1</strain>
    </source>
</reference>
<dbReference type="PANTHER" id="PTHR43409:SF16">
    <property type="entry name" value="SLR0320 PROTEIN"/>
    <property type="match status" value="1"/>
</dbReference>